<keyword evidence="1" id="KW-0812">Transmembrane</keyword>
<evidence type="ECO:0000313" key="2">
    <source>
        <dbReference type="EMBL" id="CAB4683351.1"/>
    </source>
</evidence>
<accession>A0A6J6N9L8</accession>
<dbReference type="AlphaFoldDB" id="A0A6J6N9L8"/>
<protein>
    <submittedName>
        <fullName evidence="2">Unannotated protein</fullName>
    </submittedName>
</protein>
<gene>
    <name evidence="2" type="ORF">UFOPK2373_00392</name>
</gene>
<feature type="transmembrane region" description="Helical" evidence="1">
    <location>
        <begin position="93"/>
        <end position="114"/>
    </location>
</feature>
<organism evidence="2">
    <name type="scientific">freshwater metagenome</name>
    <dbReference type="NCBI Taxonomy" id="449393"/>
    <lineage>
        <taxon>unclassified sequences</taxon>
        <taxon>metagenomes</taxon>
        <taxon>ecological metagenomes</taxon>
    </lineage>
</organism>
<keyword evidence="1" id="KW-0472">Membrane</keyword>
<feature type="transmembrane region" description="Helical" evidence="1">
    <location>
        <begin position="6"/>
        <end position="25"/>
    </location>
</feature>
<sequence length="122" mass="13246">MEPMIYISLAMNILVLILIVILMSIKSPIVDQTWGAFTAARGILMSIYLSILVVSVLLLFKPAPALVAALLLVQVVYQLTTPFTVGKFSHPVVISNLVISALHIATLVTIYLALGERLLQTS</sequence>
<proteinExistence type="predicted"/>
<keyword evidence="1" id="KW-1133">Transmembrane helix</keyword>
<evidence type="ECO:0000256" key="1">
    <source>
        <dbReference type="SAM" id="Phobius"/>
    </source>
</evidence>
<name>A0A6J6N9L8_9ZZZZ</name>
<reference evidence="2" key="1">
    <citation type="submission" date="2020-05" db="EMBL/GenBank/DDBJ databases">
        <authorList>
            <person name="Chiriac C."/>
            <person name="Salcher M."/>
            <person name="Ghai R."/>
            <person name="Kavagutti S V."/>
        </authorList>
    </citation>
    <scope>NUCLEOTIDE SEQUENCE</scope>
</reference>
<feature type="transmembrane region" description="Helical" evidence="1">
    <location>
        <begin position="46"/>
        <end position="73"/>
    </location>
</feature>
<dbReference type="EMBL" id="CAEZXL010000047">
    <property type="protein sequence ID" value="CAB4683351.1"/>
    <property type="molecule type" value="Genomic_DNA"/>
</dbReference>